<reference evidence="1 2" key="1">
    <citation type="journal article" date="2023" name="Plants (Basel)">
        <title>Bridging the Gap: Combining Genomics and Transcriptomics Approaches to Understand Stylosanthes scabra, an Orphan Legume from the Brazilian Caatinga.</title>
        <authorList>
            <person name="Ferreira-Neto J.R.C."/>
            <person name="da Silva M.D."/>
            <person name="Binneck E."/>
            <person name="de Melo N.F."/>
            <person name="da Silva R.H."/>
            <person name="de Melo A.L.T.M."/>
            <person name="Pandolfi V."/>
            <person name="Bustamante F.O."/>
            <person name="Brasileiro-Vidal A.C."/>
            <person name="Benko-Iseppon A.M."/>
        </authorList>
    </citation>
    <scope>NUCLEOTIDE SEQUENCE [LARGE SCALE GENOMIC DNA]</scope>
    <source>
        <tissue evidence="1">Leaves</tissue>
    </source>
</reference>
<organism evidence="1 2">
    <name type="scientific">Stylosanthes scabra</name>
    <dbReference type="NCBI Taxonomy" id="79078"/>
    <lineage>
        <taxon>Eukaryota</taxon>
        <taxon>Viridiplantae</taxon>
        <taxon>Streptophyta</taxon>
        <taxon>Embryophyta</taxon>
        <taxon>Tracheophyta</taxon>
        <taxon>Spermatophyta</taxon>
        <taxon>Magnoliopsida</taxon>
        <taxon>eudicotyledons</taxon>
        <taxon>Gunneridae</taxon>
        <taxon>Pentapetalae</taxon>
        <taxon>rosids</taxon>
        <taxon>fabids</taxon>
        <taxon>Fabales</taxon>
        <taxon>Fabaceae</taxon>
        <taxon>Papilionoideae</taxon>
        <taxon>50 kb inversion clade</taxon>
        <taxon>dalbergioids sensu lato</taxon>
        <taxon>Dalbergieae</taxon>
        <taxon>Pterocarpus clade</taxon>
        <taxon>Stylosanthes</taxon>
    </lineage>
</organism>
<gene>
    <name evidence="1" type="ORF">PIB30_059426</name>
</gene>
<evidence type="ECO:0000313" key="1">
    <source>
        <dbReference type="EMBL" id="MED6136832.1"/>
    </source>
</evidence>
<comment type="caution">
    <text evidence="1">The sequence shown here is derived from an EMBL/GenBank/DDBJ whole genome shotgun (WGS) entry which is preliminary data.</text>
</comment>
<sequence length="130" mass="15325">MCPTDRPFSYPMRSEFFNPDYPYNLYMSKLHPYGGILHPSSRYESDQASVYDPQYIPYDQSFGDPQPDIPLMHPLSYYPPNTLDQITRVEYLVEDHQNSDHKECTEDRNLVPDLTCIVKRVENTTVWVEL</sequence>
<dbReference type="EMBL" id="JASCZI010060926">
    <property type="protein sequence ID" value="MED6136832.1"/>
    <property type="molecule type" value="Genomic_DNA"/>
</dbReference>
<proteinExistence type="predicted"/>
<evidence type="ECO:0000313" key="2">
    <source>
        <dbReference type="Proteomes" id="UP001341840"/>
    </source>
</evidence>
<dbReference type="Proteomes" id="UP001341840">
    <property type="component" value="Unassembled WGS sequence"/>
</dbReference>
<accession>A0ABU6SKA7</accession>
<keyword evidence="2" id="KW-1185">Reference proteome</keyword>
<name>A0ABU6SKA7_9FABA</name>
<protein>
    <submittedName>
        <fullName evidence="1">Uncharacterized protein</fullName>
    </submittedName>
</protein>